<feature type="region of interest" description="Disordered" evidence="1">
    <location>
        <begin position="129"/>
        <end position="156"/>
    </location>
</feature>
<evidence type="ECO:0000256" key="1">
    <source>
        <dbReference type="SAM" id="MobiDB-lite"/>
    </source>
</evidence>
<dbReference type="EMBL" id="VXLC01000021">
    <property type="protein sequence ID" value="KAA8884250.1"/>
    <property type="molecule type" value="Genomic_DNA"/>
</dbReference>
<feature type="compositionally biased region" description="Basic and acidic residues" evidence="1">
    <location>
        <begin position="146"/>
        <end position="156"/>
    </location>
</feature>
<comment type="caution">
    <text evidence="2">The sequence shown here is derived from an EMBL/GenBank/DDBJ whole genome shotgun (WGS) entry which is preliminary data.</text>
</comment>
<feature type="compositionally biased region" description="Basic and acidic residues" evidence="1">
    <location>
        <begin position="47"/>
        <end position="58"/>
    </location>
</feature>
<keyword evidence="3" id="KW-1185">Reference proteome</keyword>
<evidence type="ECO:0000313" key="3">
    <source>
        <dbReference type="Proteomes" id="UP000323876"/>
    </source>
</evidence>
<dbReference type="RefSeq" id="WP_150406229.1">
    <property type="nucleotide sequence ID" value="NZ_VXLC01000021.1"/>
</dbReference>
<sequence>MDHNTEQHSPSDAEIDAAARELRAAIAIKTSELADGLLHRPQWGSTEWEREWSQRDTPEGQARSAQWHVTKIRIERAADVDPLGNVINARVFGAGWDQIGAAYGISATEAESRWDQQATGYADYLETIPVQANPQPVQQNPAPVQDRPRPRIERSR</sequence>
<accession>A0A5N0E6D6</accession>
<dbReference type="AlphaFoldDB" id="A0A5N0E6D6"/>
<organism evidence="2 3">
    <name type="scientific">Nocardia colli</name>
    <dbReference type="NCBI Taxonomy" id="2545717"/>
    <lineage>
        <taxon>Bacteria</taxon>
        <taxon>Bacillati</taxon>
        <taxon>Actinomycetota</taxon>
        <taxon>Actinomycetes</taxon>
        <taxon>Mycobacteriales</taxon>
        <taxon>Nocardiaceae</taxon>
        <taxon>Nocardia</taxon>
    </lineage>
</organism>
<feature type="compositionally biased region" description="Low complexity" evidence="1">
    <location>
        <begin position="129"/>
        <end position="145"/>
    </location>
</feature>
<reference evidence="2 3" key="1">
    <citation type="submission" date="2019-09" db="EMBL/GenBank/DDBJ databases">
        <authorList>
            <person name="Wang X."/>
        </authorList>
    </citation>
    <scope>NUCLEOTIDE SEQUENCE [LARGE SCALE GENOMIC DNA]</scope>
    <source>
        <strain evidence="2 3">CICC 11023</strain>
    </source>
</reference>
<proteinExistence type="predicted"/>
<dbReference type="OrthoDB" id="4571103at2"/>
<name>A0A5N0E6D6_9NOCA</name>
<protein>
    <submittedName>
        <fullName evidence="2">Uncharacterized protein</fullName>
    </submittedName>
</protein>
<gene>
    <name evidence="2" type="ORF">F3087_34060</name>
</gene>
<dbReference type="Proteomes" id="UP000323876">
    <property type="component" value="Unassembled WGS sequence"/>
</dbReference>
<feature type="region of interest" description="Disordered" evidence="1">
    <location>
        <begin position="46"/>
        <end position="66"/>
    </location>
</feature>
<evidence type="ECO:0000313" key="2">
    <source>
        <dbReference type="EMBL" id="KAA8884250.1"/>
    </source>
</evidence>